<feature type="signal peptide" evidence="6">
    <location>
        <begin position="1"/>
        <end position="21"/>
    </location>
</feature>
<dbReference type="EC" id="5.4.99.25" evidence="2"/>
<dbReference type="HAMAP" id="MF_01080">
    <property type="entry name" value="TruB_bact"/>
    <property type="match status" value="1"/>
</dbReference>
<evidence type="ECO:0000256" key="6">
    <source>
        <dbReference type="SAM" id="SignalP"/>
    </source>
</evidence>
<evidence type="ECO:0000256" key="1">
    <source>
        <dbReference type="ARBA" id="ARBA00008999"/>
    </source>
</evidence>
<protein>
    <recommendedName>
        <fullName evidence="2">tRNA pseudouridine(55) synthase</fullName>
        <ecNumber evidence="2">5.4.99.25</ecNumber>
    </recommendedName>
</protein>
<evidence type="ECO:0000259" key="8">
    <source>
        <dbReference type="Pfam" id="PF16198"/>
    </source>
</evidence>
<name>A0A6A1VG36_9ROSI</name>
<feature type="chain" id="PRO_5025507522" description="tRNA pseudouridine(55) synthase" evidence="6">
    <location>
        <begin position="22"/>
        <end position="579"/>
    </location>
</feature>
<dbReference type="InterPro" id="IPR032819">
    <property type="entry name" value="TruB_C"/>
</dbReference>
<dbReference type="GO" id="GO:0160148">
    <property type="term" value="F:tRNA pseudouridine(55) synthase activity"/>
    <property type="evidence" value="ECO:0007669"/>
    <property type="project" value="UniProtKB-EC"/>
</dbReference>
<evidence type="ECO:0000256" key="4">
    <source>
        <dbReference type="ARBA" id="ARBA00023235"/>
    </source>
</evidence>
<dbReference type="OrthoDB" id="9995526at2759"/>
<dbReference type="AlphaFoldDB" id="A0A6A1VG36"/>
<sequence>MGKSLSLTHVSLLLFSPRLAASPLTRKLSLSPPKSFGKTLFSVSPSSLCFSTTSSRYPLQYDMIISRPTQSQPRRLPAGLGKSNPDYSPESDSPKKPVSELGFEDWVDSKLVSESGKNRPRSGNLEMDKSMRKYYNKRRKRMYGSDTDEDDKRHEEGFVELKPEVVEFNTLHKREEELYFYDTFAYPWEKEKHYKMVYQLEKKYFPDQCLDKAFLEPGESNASNAKGKVKKKVGVKSAEKKDVDSGLGADGKSLMFFEEEGEEKDKKETSKDVRERKVEEFFKCLKKVPNKDGEIVNGEPYLVTRSSELPPTWDGPFGTVVLVNKPKGWTSFTVCGKLRRLVKVKKVGHAGTLDPMATGLLIVCVGKATKLVDKYQGMIKGYSGVFRLGEATSTWDADSPVIQREPWEHIKDAEIKKIAASFCGEIWQVPPMFSAIKDCQLGRLSWLRLVQPQLASGCRVKCTDTVAILHPKRLNILIKVGGEKMYEKARRGESVELSPRRISIFQFDIERSLDDRQNLIFRVTCSKGTYIRSLCADLGKALGSCAHLTALRRDSIGEYSADDAWDFKELEEAVTKSYF</sequence>
<evidence type="ECO:0000256" key="2">
    <source>
        <dbReference type="ARBA" id="ARBA00012787"/>
    </source>
</evidence>
<dbReference type="SUPFAM" id="SSF55120">
    <property type="entry name" value="Pseudouridine synthase"/>
    <property type="match status" value="1"/>
</dbReference>
<dbReference type="PANTHER" id="PTHR13767:SF2">
    <property type="entry name" value="PSEUDOURIDYLATE SYNTHASE TRUB1"/>
    <property type="match status" value="1"/>
</dbReference>
<dbReference type="CDD" id="cd02573">
    <property type="entry name" value="PseudoU_synth_EcTruB"/>
    <property type="match status" value="1"/>
</dbReference>
<comment type="similarity">
    <text evidence="1">Belongs to the pseudouridine synthase TruB family.</text>
</comment>
<dbReference type="GO" id="GO:0003723">
    <property type="term" value="F:RNA binding"/>
    <property type="evidence" value="ECO:0007669"/>
    <property type="project" value="InterPro"/>
</dbReference>
<accession>A0A6A1VG36</accession>
<feature type="region of interest" description="Disordered" evidence="5">
    <location>
        <begin position="67"/>
        <end position="99"/>
    </location>
</feature>
<reference evidence="9 10" key="1">
    <citation type="journal article" date="2019" name="Plant Biotechnol. J.">
        <title>The red bayberry genome and genetic basis of sex determination.</title>
        <authorList>
            <person name="Jia H.M."/>
            <person name="Jia H.J."/>
            <person name="Cai Q.L."/>
            <person name="Wang Y."/>
            <person name="Zhao H.B."/>
            <person name="Yang W.F."/>
            <person name="Wang G.Y."/>
            <person name="Li Y.H."/>
            <person name="Zhan D.L."/>
            <person name="Shen Y.T."/>
            <person name="Niu Q.F."/>
            <person name="Chang L."/>
            <person name="Qiu J."/>
            <person name="Zhao L."/>
            <person name="Xie H.B."/>
            <person name="Fu W.Y."/>
            <person name="Jin J."/>
            <person name="Li X.W."/>
            <person name="Jiao Y."/>
            <person name="Zhou C.C."/>
            <person name="Tu T."/>
            <person name="Chai C.Y."/>
            <person name="Gao J.L."/>
            <person name="Fan L.J."/>
            <person name="van de Weg E."/>
            <person name="Wang J.Y."/>
            <person name="Gao Z.S."/>
        </authorList>
    </citation>
    <scope>NUCLEOTIDE SEQUENCE [LARGE SCALE GENOMIC DNA]</scope>
    <source>
        <tissue evidence="9">Leaves</tissue>
    </source>
</reference>
<evidence type="ECO:0000313" key="10">
    <source>
        <dbReference type="Proteomes" id="UP000516437"/>
    </source>
</evidence>
<comment type="caution">
    <text evidence="9">The sequence shown here is derived from an EMBL/GenBank/DDBJ whole genome shotgun (WGS) entry which is preliminary data.</text>
</comment>
<keyword evidence="10" id="KW-1185">Reference proteome</keyword>
<feature type="domain" description="Pseudouridine synthase II N-terminal" evidence="7">
    <location>
        <begin position="478"/>
        <end position="531"/>
    </location>
</feature>
<proteinExistence type="inferred from homology"/>
<evidence type="ECO:0000256" key="5">
    <source>
        <dbReference type="SAM" id="MobiDB-lite"/>
    </source>
</evidence>
<dbReference type="GO" id="GO:0006400">
    <property type="term" value="P:tRNA modification"/>
    <property type="evidence" value="ECO:0007669"/>
    <property type="project" value="TreeGrafter"/>
</dbReference>
<dbReference type="InterPro" id="IPR014780">
    <property type="entry name" value="tRNA_psdUridine_synth_TruB"/>
</dbReference>
<dbReference type="Proteomes" id="UP000516437">
    <property type="component" value="Chromosome 6"/>
</dbReference>
<dbReference type="InterPro" id="IPR020103">
    <property type="entry name" value="PsdUridine_synth_cat_dom_sf"/>
</dbReference>
<organism evidence="9 10">
    <name type="scientific">Morella rubra</name>
    <name type="common">Chinese bayberry</name>
    <dbReference type="NCBI Taxonomy" id="262757"/>
    <lineage>
        <taxon>Eukaryota</taxon>
        <taxon>Viridiplantae</taxon>
        <taxon>Streptophyta</taxon>
        <taxon>Embryophyta</taxon>
        <taxon>Tracheophyta</taxon>
        <taxon>Spermatophyta</taxon>
        <taxon>Magnoliopsida</taxon>
        <taxon>eudicotyledons</taxon>
        <taxon>Gunneridae</taxon>
        <taxon>Pentapetalae</taxon>
        <taxon>rosids</taxon>
        <taxon>fabids</taxon>
        <taxon>Fagales</taxon>
        <taxon>Myricaceae</taxon>
        <taxon>Morella</taxon>
    </lineage>
</organism>
<dbReference type="InterPro" id="IPR002501">
    <property type="entry name" value="PsdUridine_synth_N"/>
</dbReference>
<dbReference type="Gene3D" id="3.30.2350.10">
    <property type="entry name" value="Pseudouridine synthase"/>
    <property type="match status" value="1"/>
</dbReference>
<keyword evidence="3" id="KW-0819">tRNA processing</keyword>
<evidence type="ECO:0000259" key="7">
    <source>
        <dbReference type="Pfam" id="PF01509"/>
    </source>
</evidence>
<evidence type="ECO:0000313" key="9">
    <source>
        <dbReference type="EMBL" id="KAB1211704.1"/>
    </source>
</evidence>
<feature type="domain" description="tRNA pseudouridylate synthase B C-terminal" evidence="8">
    <location>
        <begin position="532"/>
        <end position="575"/>
    </location>
</feature>
<dbReference type="GO" id="GO:0005634">
    <property type="term" value="C:nucleus"/>
    <property type="evidence" value="ECO:0007669"/>
    <property type="project" value="TreeGrafter"/>
</dbReference>
<keyword evidence="6" id="KW-0732">Signal</keyword>
<keyword evidence="4" id="KW-0413">Isomerase</keyword>
<dbReference type="Pfam" id="PF01509">
    <property type="entry name" value="TruB_N"/>
    <property type="match status" value="2"/>
</dbReference>
<dbReference type="GO" id="GO:1990481">
    <property type="term" value="P:mRNA pseudouridine synthesis"/>
    <property type="evidence" value="ECO:0007669"/>
    <property type="project" value="TreeGrafter"/>
</dbReference>
<dbReference type="PANTHER" id="PTHR13767">
    <property type="entry name" value="TRNA-PSEUDOURIDINE SYNTHASE"/>
    <property type="match status" value="1"/>
</dbReference>
<dbReference type="EMBL" id="RXIC02000024">
    <property type="protein sequence ID" value="KAB1211704.1"/>
    <property type="molecule type" value="Genomic_DNA"/>
</dbReference>
<dbReference type="Pfam" id="PF16198">
    <property type="entry name" value="TruB_C_2"/>
    <property type="match status" value="1"/>
</dbReference>
<feature type="domain" description="Pseudouridine synthase II N-terminal" evidence="7">
    <location>
        <begin position="339"/>
        <end position="437"/>
    </location>
</feature>
<feature type="region of interest" description="Disordered" evidence="5">
    <location>
        <begin position="112"/>
        <end position="131"/>
    </location>
</feature>
<gene>
    <name evidence="9" type="ORF">CJ030_MR6G022446</name>
</gene>
<evidence type="ECO:0000256" key="3">
    <source>
        <dbReference type="ARBA" id="ARBA00022694"/>
    </source>
</evidence>